<name>A0A849C0M0_9NOCA</name>
<dbReference type="EMBL" id="JABELX010000001">
    <property type="protein sequence ID" value="NNH68539.1"/>
    <property type="molecule type" value="Genomic_DNA"/>
</dbReference>
<evidence type="ECO:0000256" key="2">
    <source>
        <dbReference type="SAM" id="Phobius"/>
    </source>
</evidence>
<feature type="transmembrane region" description="Helical" evidence="2">
    <location>
        <begin position="23"/>
        <end position="46"/>
    </location>
</feature>
<gene>
    <name evidence="5" type="ORF">HLB23_01355</name>
</gene>
<feature type="region of interest" description="Disordered" evidence="1">
    <location>
        <begin position="368"/>
        <end position="425"/>
    </location>
</feature>
<keyword evidence="2" id="KW-1133">Transmembrane helix</keyword>
<keyword evidence="2" id="KW-0812">Transmembrane</keyword>
<evidence type="ECO:0000259" key="4">
    <source>
        <dbReference type="Pfam" id="PF11887"/>
    </source>
</evidence>
<keyword evidence="6" id="KW-1185">Reference proteome</keyword>
<proteinExistence type="predicted"/>
<dbReference type="Pfam" id="PF11887">
    <property type="entry name" value="Mce4_CUP1"/>
    <property type="match status" value="1"/>
</dbReference>
<dbReference type="Proteomes" id="UP000586827">
    <property type="component" value="Unassembled WGS sequence"/>
</dbReference>
<dbReference type="InterPro" id="IPR024516">
    <property type="entry name" value="Mce_C"/>
</dbReference>
<dbReference type="InterPro" id="IPR003399">
    <property type="entry name" value="Mce/MlaD"/>
</dbReference>
<dbReference type="GO" id="GO:0005576">
    <property type="term" value="C:extracellular region"/>
    <property type="evidence" value="ECO:0007669"/>
    <property type="project" value="TreeGrafter"/>
</dbReference>
<evidence type="ECO:0000313" key="5">
    <source>
        <dbReference type="EMBL" id="NNH68539.1"/>
    </source>
</evidence>
<evidence type="ECO:0000313" key="6">
    <source>
        <dbReference type="Proteomes" id="UP000586827"/>
    </source>
</evidence>
<protein>
    <submittedName>
        <fullName evidence="5">MCE family protein</fullName>
    </submittedName>
</protein>
<evidence type="ECO:0000259" key="3">
    <source>
        <dbReference type="Pfam" id="PF02470"/>
    </source>
</evidence>
<dbReference type="PANTHER" id="PTHR33371">
    <property type="entry name" value="INTERMEMBRANE PHOSPHOLIPID TRANSPORT SYSTEM BINDING PROTEIN MLAD-RELATED"/>
    <property type="match status" value="1"/>
</dbReference>
<organism evidence="5 6">
    <name type="scientific">Nocardia uniformis</name>
    <dbReference type="NCBI Taxonomy" id="53432"/>
    <lineage>
        <taxon>Bacteria</taxon>
        <taxon>Bacillati</taxon>
        <taxon>Actinomycetota</taxon>
        <taxon>Actinomycetes</taxon>
        <taxon>Mycobacteriales</taxon>
        <taxon>Nocardiaceae</taxon>
        <taxon>Nocardia</taxon>
    </lineage>
</organism>
<keyword evidence="2" id="KW-0472">Membrane</keyword>
<feature type="domain" description="Mammalian cell entry C-terminal" evidence="4">
    <location>
        <begin position="136"/>
        <end position="305"/>
    </location>
</feature>
<reference evidence="5 6" key="1">
    <citation type="submission" date="2020-05" db="EMBL/GenBank/DDBJ databases">
        <title>MicrobeNet Type strains.</title>
        <authorList>
            <person name="Nicholson A.C."/>
        </authorList>
    </citation>
    <scope>NUCLEOTIDE SEQUENCE [LARGE SCALE GENOMIC DNA]</scope>
    <source>
        <strain evidence="5 6">JCM 3224</strain>
    </source>
</reference>
<feature type="domain" description="Mce/MlaD" evidence="3">
    <location>
        <begin position="56"/>
        <end position="129"/>
    </location>
</feature>
<dbReference type="InterPro" id="IPR052336">
    <property type="entry name" value="MlaD_Phospholipid_Transporter"/>
</dbReference>
<dbReference type="AlphaFoldDB" id="A0A849C0M0"/>
<dbReference type="Pfam" id="PF02470">
    <property type="entry name" value="MlaD"/>
    <property type="match status" value="1"/>
</dbReference>
<dbReference type="PANTHER" id="PTHR33371:SF16">
    <property type="entry name" value="MCE-FAMILY PROTEIN MCE3F"/>
    <property type="match status" value="1"/>
</dbReference>
<sequence length="425" mass="45507">MTLLEPPARILVRATRIAVARRLALSTIAQLALVAIAGSYIMFGALRTDPFAAEMRIRVQLNESGGLLAGQDVTLRGVPIGKVQSVDLTDSGVQAVARIDATVRIPRDGTAVRVSGLSPAGEQYLDFAPTTVDGPVLTDGSVITRDQTTIPVPLWRVLSNIDGLLAQTDPVELQAIVDELGVGPEGPEKLRQLLTGSEMLISTLDGVLPQTMTLLRSSRTAFQIVTDSAAGMRSTTENLTATLAAVGAKDAGLRRLLELSPKALGATDTLLADNSRTMVQLIGNLATVAQLSYVRVPALTHLLRDERGSVLEAVTSIMHEGGVWAVANLYFRHYCDYPHPRDVPFQPDYPEPYMYTYCANDDPALLIRGARNAPRPPGDDTAGPPPGYDPMRRTDPTPIGPYTIPLPYGGPTMPPQSEPQLHGGN</sequence>
<accession>A0A849C0M0</accession>
<dbReference type="RefSeq" id="WP_067520380.1">
    <property type="nucleotide sequence ID" value="NZ_JABELX010000001.1"/>
</dbReference>
<evidence type="ECO:0000256" key="1">
    <source>
        <dbReference type="SAM" id="MobiDB-lite"/>
    </source>
</evidence>
<comment type="caution">
    <text evidence="5">The sequence shown here is derived from an EMBL/GenBank/DDBJ whole genome shotgun (WGS) entry which is preliminary data.</text>
</comment>